<evidence type="ECO:0000256" key="1">
    <source>
        <dbReference type="SAM" id="MobiDB-lite"/>
    </source>
</evidence>
<feature type="compositionally biased region" description="Basic and acidic residues" evidence="1">
    <location>
        <begin position="147"/>
        <end position="169"/>
    </location>
</feature>
<organism evidence="2 3">
    <name type="scientific">Streblomastix strix</name>
    <dbReference type="NCBI Taxonomy" id="222440"/>
    <lineage>
        <taxon>Eukaryota</taxon>
        <taxon>Metamonada</taxon>
        <taxon>Preaxostyla</taxon>
        <taxon>Oxymonadida</taxon>
        <taxon>Streblomastigidae</taxon>
        <taxon>Streblomastix</taxon>
    </lineage>
</organism>
<protein>
    <submittedName>
        <fullName evidence="2">Uncharacterized protein</fullName>
    </submittedName>
</protein>
<accession>A0A5J4WHC3</accession>
<dbReference type="Proteomes" id="UP000324800">
    <property type="component" value="Unassembled WGS sequence"/>
</dbReference>
<feature type="compositionally biased region" description="Basic and acidic residues" evidence="1">
    <location>
        <begin position="187"/>
        <end position="220"/>
    </location>
</feature>
<evidence type="ECO:0000313" key="2">
    <source>
        <dbReference type="EMBL" id="KAA6394103.1"/>
    </source>
</evidence>
<comment type="caution">
    <text evidence="2">The sequence shown here is derived from an EMBL/GenBank/DDBJ whole genome shotgun (WGS) entry which is preliminary data.</text>
</comment>
<dbReference type="AlphaFoldDB" id="A0A5J4WHC3"/>
<reference evidence="2 3" key="1">
    <citation type="submission" date="2019-03" db="EMBL/GenBank/DDBJ databases">
        <title>Single cell metagenomics reveals metabolic interactions within the superorganism composed of flagellate Streblomastix strix and complex community of Bacteroidetes bacteria on its surface.</title>
        <authorList>
            <person name="Treitli S.C."/>
            <person name="Kolisko M."/>
            <person name="Husnik F."/>
            <person name="Keeling P."/>
            <person name="Hampl V."/>
        </authorList>
    </citation>
    <scope>NUCLEOTIDE SEQUENCE [LARGE SCALE GENOMIC DNA]</scope>
    <source>
        <strain evidence="2">ST1C</strain>
    </source>
</reference>
<feature type="region of interest" description="Disordered" evidence="1">
    <location>
        <begin position="91"/>
        <end position="244"/>
    </location>
</feature>
<dbReference type="EMBL" id="SNRW01002044">
    <property type="protein sequence ID" value="KAA6394103.1"/>
    <property type="molecule type" value="Genomic_DNA"/>
</dbReference>
<proteinExistence type="predicted"/>
<sequence>MFGITRNYQEYGQQIFQDRQGPILHEPEPIGNSIINFDPTNKNIDDLKKSNEQLKLVGRGHIRKNMPHTTPPMQSDEIVDASKQNSFFWSPQQTQAVGPRLAEGKGMDNPRQMSETLDERDDDKSRVGVFEFKSNNKEVIKQTKQNEQSKRSSGIKEKESKIKEGRKTPPEVNNESESYFDAPVWESQDKGEQESQSKYNKEKMKEQKNVDKDSVSDDKGTSNLISKQQHQHIHLSFQTHLQMK</sequence>
<evidence type="ECO:0000313" key="3">
    <source>
        <dbReference type="Proteomes" id="UP000324800"/>
    </source>
</evidence>
<gene>
    <name evidence="2" type="ORF">EZS28_010370</name>
</gene>
<name>A0A5J4WHC3_9EUKA</name>